<comment type="similarity">
    <text evidence="3">Belongs to the acetyltransferase family. RimJ subfamily.</text>
</comment>
<protein>
    <submittedName>
        <fullName evidence="5">RimJ/RimL family protein N-acetyltransferase</fullName>
    </submittedName>
</protein>
<keyword evidence="6" id="KW-1185">Reference proteome</keyword>
<dbReference type="InterPro" id="IPR051531">
    <property type="entry name" value="N-acetyltransferase"/>
</dbReference>
<dbReference type="PANTHER" id="PTHR43792:SF8">
    <property type="entry name" value="[RIBOSOMAL PROTEIN US5]-ALANINE N-ACETYLTRANSFERASE"/>
    <property type="match status" value="1"/>
</dbReference>
<accession>A0A3N2API1</accession>
<gene>
    <name evidence="5" type="ORF">EDD26_0319</name>
</gene>
<keyword evidence="1 5" id="KW-0808">Transferase</keyword>
<dbReference type="PROSITE" id="PS51186">
    <property type="entry name" value="GNAT"/>
    <property type="match status" value="1"/>
</dbReference>
<feature type="domain" description="N-acetyltransferase" evidence="4">
    <location>
        <begin position="29"/>
        <end position="175"/>
    </location>
</feature>
<evidence type="ECO:0000313" key="5">
    <source>
        <dbReference type="EMBL" id="ROR64967.1"/>
    </source>
</evidence>
<comment type="caution">
    <text evidence="5">The sequence shown here is derived from an EMBL/GenBank/DDBJ whole genome shotgun (WGS) entry which is preliminary data.</text>
</comment>
<dbReference type="GO" id="GO:0016747">
    <property type="term" value="F:acyltransferase activity, transferring groups other than amino-acyl groups"/>
    <property type="evidence" value="ECO:0007669"/>
    <property type="project" value="InterPro"/>
</dbReference>
<dbReference type="Gene3D" id="3.40.630.30">
    <property type="match status" value="1"/>
</dbReference>
<dbReference type="RefSeq" id="WP_123696113.1">
    <property type="nucleotide sequence ID" value="NZ_RKHJ01000001.1"/>
</dbReference>
<name>A0A3N2API1_9MICO</name>
<evidence type="ECO:0000256" key="2">
    <source>
        <dbReference type="ARBA" id="ARBA00023315"/>
    </source>
</evidence>
<evidence type="ECO:0000313" key="6">
    <source>
        <dbReference type="Proteomes" id="UP000275456"/>
    </source>
</evidence>
<reference evidence="5 6" key="1">
    <citation type="submission" date="2018-11" db="EMBL/GenBank/DDBJ databases">
        <title>Sequencing the genomes of 1000 actinobacteria strains.</title>
        <authorList>
            <person name="Klenk H.-P."/>
        </authorList>
    </citation>
    <scope>NUCLEOTIDE SEQUENCE [LARGE SCALE GENOMIC DNA]</scope>
    <source>
        <strain evidence="5 6">DSM 9580</strain>
    </source>
</reference>
<evidence type="ECO:0000256" key="1">
    <source>
        <dbReference type="ARBA" id="ARBA00022679"/>
    </source>
</evidence>
<dbReference type="Proteomes" id="UP000275456">
    <property type="component" value="Unassembled WGS sequence"/>
</dbReference>
<sequence>MSAPLAGPSLPVLGSKVLLTALREDDVDRIVEACSTEDAERFLDTPWPYRRADAESFVREFAPAGWRGEHDERTWAIRESLRGPIAGVVGLRGERAEVGYWLHPDAQGRGLMADALRTLVGHAEGCLTWPEVHWRCFDGNVASMRVAKAAGFSYLGAHETEPTTGRGRAGARRLEHHAVRVAGGMPAGARPWPPLD</sequence>
<dbReference type="InterPro" id="IPR000182">
    <property type="entry name" value="GNAT_dom"/>
</dbReference>
<evidence type="ECO:0000259" key="4">
    <source>
        <dbReference type="PROSITE" id="PS51186"/>
    </source>
</evidence>
<dbReference type="AlphaFoldDB" id="A0A3N2API1"/>
<dbReference type="EMBL" id="RKHJ01000001">
    <property type="protein sequence ID" value="ROR64967.1"/>
    <property type="molecule type" value="Genomic_DNA"/>
</dbReference>
<dbReference type="Pfam" id="PF13302">
    <property type="entry name" value="Acetyltransf_3"/>
    <property type="match status" value="1"/>
</dbReference>
<dbReference type="InterPro" id="IPR016181">
    <property type="entry name" value="Acyl_CoA_acyltransferase"/>
</dbReference>
<dbReference type="PANTHER" id="PTHR43792">
    <property type="entry name" value="GNAT FAMILY, PUTATIVE (AFU_ORTHOLOGUE AFUA_3G00765)-RELATED-RELATED"/>
    <property type="match status" value="1"/>
</dbReference>
<dbReference type="SUPFAM" id="SSF55729">
    <property type="entry name" value="Acyl-CoA N-acyltransferases (Nat)"/>
    <property type="match status" value="1"/>
</dbReference>
<organism evidence="5 6">
    <name type="scientific">Agrococcus jenensis</name>
    <dbReference type="NCBI Taxonomy" id="46353"/>
    <lineage>
        <taxon>Bacteria</taxon>
        <taxon>Bacillati</taxon>
        <taxon>Actinomycetota</taxon>
        <taxon>Actinomycetes</taxon>
        <taxon>Micrococcales</taxon>
        <taxon>Microbacteriaceae</taxon>
        <taxon>Agrococcus</taxon>
    </lineage>
</organism>
<keyword evidence="2" id="KW-0012">Acyltransferase</keyword>
<evidence type="ECO:0000256" key="3">
    <source>
        <dbReference type="ARBA" id="ARBA00038502"/>
    </source>
</evidence>
<dbReference type="OrthoDB" id="9795188at2"/>
<proteinExistence type="inferred from homology"/>